<organism evidence="2 3">
    <name type="scientific">Schizopora paradoxa</name>
    <dbReference type="NCBI Taxonomy" id="27342"/>
    <lineage>
        <taxon>Eukaryota</taxon>
        <taxon>Fungi</taxon>
        <taxon>Dikarya</taxon>
        <taxon>Basidiomycota</taxon>
        <taxon>Agaricomycotina</taxon>
        <taxon>Agaricomycetes</taxon>
        <taxon>Hymenochaetales</taxon>
        <taxon>Schizoporaceae</taxon>
        <taxon>Schizopora</taxon>
    </lineage>
</organism>
<feature type="transmembrane region" description="Helical" evidence="1">
    <location>
        <begin position="6"/>
        <end position="27"/>
    </location>
</feature>
<protein>
    <submittedName>
        <fullName evidence="2">Uncharacterized protein</fullName>
    </submittedName>
</protein>
<dbReference type="AlphaFoldDB" id="A0A0H2RY09"/>
<keyword evidence="1" id="KW-0472">Membrane</keyword>
<dbReference type="InParanoid" id="A0A0H2RY09"/>
<name>A0A0H2RY09_9AGAM</name>
<dbReference type="EMBL" id="KQ085910">
    <property type="protein sequence ID" value="KLO16970.1"/>
    <property type="molecule type" value="Genomic_DNA"/>
</dbReference>
<evidence type="ECO:0000313" key="3">
    <source>
        <dbReference type="Proteomes" id="UP000053477"/>
    </source>
</evidence>
<gene>
    <name evidence="2" type="ORF">SCHPADRAFT_192459</name>
</gene>
<reference evidence="2 3" key="1">
    <citation type="submission" date="2015-04" db="EMBL/GenBank/DDBJ databases">
        <title>Complete genome sequence of Schizopora paradoxa KUC8140, a cosmopolitan wood degrader in East Asia.</title>
        <authorList>
            <consortium name="DOE Joint Genome Institute"/>
            <person name="Min B."/>
            <person name="Park H."/>
            <person name="Jang Y."/>
            <person name="Kim J.-J."/>
            <person name="Kim K.H."/>
            <person name="Pangilinan J."/>
            <person name="Lipzen A."/>
            <person name="Riley R."/>
            <person name="Grigoriev I.V."/>
            <person name="Spatafora J.W."/>
            <person name="Choi I.-G."/>
        </authorList>
    </citation>
    <scope>NUCLEOTIDE SEQUENCE [LARGE SCALE GENOMIC DNA]</scope>
    <source>
        <strain evidence="2 3">KUC8140</strain>
    </source>
</reference>
<evidence type="ECO:0000256" key="1">
    <source>
        <dbReference type="SAM" id="Phobius"/>
    </source>
</evidence>
<keyword evidence="1" id="KW-0812">Transmembrane</keyword>
<dbReference type="Proteomes" id="UP000053477">
    <property type="component" value="Unassembled WGS sequence"/>
</dbReference>
<evidence type="ECO:0000313" key="2">
    <source>
        <dbReference type="EMBL" id="KLO16970.1"/>
    </source>
</evidence>
<sequence>MSSSLPFVWIGWTFVLPSLRYFFVYWLDLCLKQVRMEPTLQKIVYSELEHSYRNALAPLKAYSLKTVLYRTATLAPHSKRRRRHRATPRRVVSAFALLRYSVCPRLCASRTASWLGFMGTSLYLHRDASSSSTTVIIQLSAHQRQRWPVFFVRSLKPTDPARSYLRDATEY</sequence>
<accession>A0A0H2RY09</accession>
<proteinExistence type="predicted"/>
<keyword evidence="1" id="KW-1133">Transmembrane helix</keyword>
<keyword evidence="3" id="KW-1185">Reference proteome</keyword>